<dbReference type="Gene3D" id="3.30.300.20">
    <property type="match status" value="1"/>
</dbReference>
<dbReference type="InterPro" id="IPR003718">
    <property type="entry name" value="OsmC/Ohr_fam"/>
</dbReference>
<reference evidence="1 2" key="1">
    <citation type="submission" date="2019-12" db="EMBL/GenBank/DDBJ databases">
        <title>Hymenobacter sp. HMF4947 Genome sequencing and assembly.</title>
        <authorList>
            <person name="Kang H."/>
            <person name="Cha I."/>
            <person name="Kim H."/>
            <person name="Joh K."/>
        </authorList>
    </citation>
    <scope>NUCLEOTIDE SEQUENCE [LARGE SCALE GENOMIC DNA]</scope>
    <source>
        <strain evidence="1 2">HMF4947</strain>
    </source>
</reference>
<dbReference type="InterPro" id="IPR015946">
    <property type="entry name" value="KH_dom-like_a/b"/>
</dbReference>
<dbReference type="AlphaFoldDB" id="A0A7K1TG00"/>
<dbReference type="InterPro" id="IPR036102">
    <property type="entry name" value="OsmC/Ohrsf"/>
</dbReference>
<sequence>MMINQRGKAVWNGDMKGHGTITTQSGLLDAQYSVGSRFEGQKGTNPEELIGAAHAGCYTMFLTNVLTQHGHTVDTITTTSTVTLDPTQNPPKITKIAVSTEGKVTGGNITPEDFQKHAEFAKANCPVSQVLSAVPEMTLEAKLT</sequence>
<evidence type="ECO:0000313" key="2">
    <source>
        <dbReference type="Proteomes" id="UP000441336"/>
    </source>
</evidence>
<organism evidence="1 2">
    <name type="scientific">Hymenobacter ginkgonis</name>
    <dbReference type="NCBI Taxonomy" id="2682976"/>
    <lineage>
        <taxon>Bacteria</taxon>
        <taxon>Pseudomonadati</taxon>
        <taxon>Bacteroidota</taxon>
        <taxon>Cytophagia</taxon>
        <taxon>Cytophagales</taxon>
        <taxon>Hymenobacteraceae</taxon>
        <taxon>Hymenobacter</taxon>
    </lineage>
</organism>
<comment type="caution">
    <text evidence="1">The sequence shown here is derived from an EMBL/GenBank/DDBJ whole genome shotgun (WGS) entry which is preliminary data.</text>
</comment>
<name>A0A7K1TG00_9BACT</name>
<accession>A0A7K1TG00</accession>
<dbReference type="PANTHER" id="PTHR42830:SF1">
    <property type="entry name" value="OSMOTICALLY INDUCIBLE FAMILY PROTEIN"/>
    <property type="match status" value="1"/>
</dbReference>
<dbReference type="SUPFAM" id="SSF82784">
    <property type="entry name" value="OsmC-like"/>
    <property type="match status" value="1"/>
</dbReference>
<dbReference type="EMBL" id="WQKZ01000003">
    <property type="protein sequence ID" value="MVN77091.1"/>
    <property type="molecule type" value="Genomic_DNA"/>
</dbReference>
<keyword evidence="2" id="KW-1185">Reference proteome</keyword>
<dbReference type="InterPro" id="IPR019904">
    <property type="entry name" value="Peroxiredoxin_OsmC"/>
</dbReference>
<proteinExistence type="predicted"/>
<dbReference type="InterPro" id="IPR052707">
    <property type="entry name" value="OsmC_Ohr_Peroxiredoxin"/>
</dbReference>
<evidence type="ECO:0000313" key="1">
    <source>
        <dbReference type="EMBL" id="MVN77091.1"/>
    </source>
</evidence>
<dbReference type="Proteomes" id="UP000441336">
    <property type="component" value="Unassembled WGS sequence"/>
</dbReference>
<protein>
    <submittedName>
        <fullName evidence="1">OsmC family peroxiredoxin</fullName>
    </submittedName>
</protein>
<dbReference type="PANTHER" id="PTHR42830">
    <property type="entry name" value="OSMOTICALLY INDUCIBLE FAMILY PROTEIN"/>
    <property type="match status" value="1"/>
</dbReference>
<gene>
    <name evidence="1" type="ORF">GO988_12210</name>
</gene>
<dbReference type="GO" id="GO:0004601">
    <property type="term" value="F:peroxidase activity"/>
    <property type="evidence" value="ECO:0007669"/>
    <property type="project" value="InterPro"/>
</dbReference>
<dbReference type="Pfam" id="PF02566">
    <property type="entry name" value="OsmC"/>
    <property type="match status" value="1"/>
</dbReference>
<dbReference type="NCBIfam" id="TIGR03562">
    <property type="entry name" value="osmo_induc_OsmC"/>
    <property type="match status" value="1"/>
</dbReference>
<dbReference type="GO" id="GO:0006979">
    <property type="term" value="P:response to oxidative stress"/>
    <property type="evidence" value="ECO:0007669"/>
    <property type="project" value="InterPro"/>
</dbReference>